<comment type="caution">
    <text evidence="1">The sequence shown here is derived from an EMBL/GenBank/DDBJ whole genome shotgun (WGS) entry which is preliminary data.</text>
</comment>
<dbReference type="RefSeq" id="WP_191790356.1">
    <property type="nucleotide sequence ID" value="NZ_JACSPN010000009.1"/>
</dbReference>
<organism evidence="1 2">
    <name type="scientific">Oerskovia douganii</name>
    <dbReference type="NCBI Taxonomy" id="2762210"/>
    <lineage>
        <taxon>Bacteria</taxon>
        <taxon>Bacillati</taxon>
        <taxon>Actinomycetota</taxon>
        <taxon>Actinomycetes</taxon>
        <taxon>Micrococcales</taxon>
        <taxon>Cellulomonadaceae</taxon>
        <taxon>Oerskovia</taxon>
    </lineage>
</organism>
<evidence type="ECO:0000313" key="2">
    <source>
        <dbReference type="Proteomes" id="UP000822993"/>
    </source>
</evidence>
<dbReference type="Gene3D" id="3.40.630.10">
    <property type="entry name" value="Zn peptidases"/>
    <property type="match status" value="1"/>
</dbReference>
<sequence length="129" mass="13854">MADQIGALGYEVTTGATQRGVGGLLRNGAGHHDQHEHHDAAPVNHMLGHDPHAPCLLAAAEVLASDKVSWSGTLILVFQLRRTVGHATRTTPRGALRFYPLVRKWRALARRSSPELLLSCEASAPLPTA</sequence>
<evidence type="ECO:0000313" key="1">
    <source>
        <dbReference type="EMBL" id="MBE7700418.1"/>
    </source>
</evidence>
<gene>
    <name evidence="1" type="ORF">H9623_08890</name>
</gene>
<keyword evidence="2" id="KW-1185">Reference proteome</keyword>
<dbReference type="EMBL" id="JACSPN010000009">
    <property type="protein sequence ID" value="MBE7700418.1"/>
    <property type="molecule type" value="Genomic_DNA"/>
</dbReference>
<reference evidence="1 2" key="1">
    <citation type="submission" date="2020-08" db="EMBL/GenBank/DDBJ databases">
        <title>A Genomic Blueprint of the Chicken Gut Microbiome.</title>
        <authorList>
            <person name="Gilroy R."/>
            <person name="Ravi A."/>
            <person name="Getino M."/>
            <person name="Pursley I."/>
            <person name="Horton D.L."/>
            <person name="Alikhan N.-F."/>
            <person name="Baker D."/>
            <person name="Gharbi K."/>
            <person name="Hall N."/>
            <person name="Watson M."/>
            <person name="Adriaenssens E.M."/>
            <person name="Foster-Nyarko E."/>
            <person name="Jarju S."/>
            <person name="Secka A."/>
            <person name="Antonio M."/>
            <person name="Oren A."/>
            <person name="Chaudhuri R."/>
            <person name="La Ragione R.M."/>
            <person name="Hildebrand F."/>
            <person name="Pallen M.J."/>
        </authorList>
    </citation>
    <scope>NUCLEOTIDE SEQUENCE [LARGE SCALE GENOMIC DNA]</scope>
    <source>
        <strain evidence="1 2">Sa1BUA8</strain>
    </source>
</reference>
<name>A0A9D5YYA4_9CELL</name>
<dbReference type="Proteomes" id="UP000822993">
    <property type="component" value="Unassembled WGS sequence"/>
</dbReference>
<dbReference type="SUPFAM" id="SSF53187">
    <property type="entry name" value="Zn-dependent exopeptidases"/>
    <property type="match status" value="1"/>
</dbReference>
<protein>
    <submittedName>
        <fullName evidence="1">Uncharacterized protein</fullName>
    </submittedName>
</protein>
<dbReference type="AlphaFoldDB" id="A0A9D5YYA4"/>
<proteinExistence type="predicted"/>
<accession>A0A9D5YYA4</accession>